<dbReference type="Proteomes" id="UP000499080">
    <property type="component" value="Unassembled WGS sequence"/>
</dbReference>
<gene>
    <name evidence="1" type="ORF">AVEN_74314_1</name>
</gene>
<evidence type="ECO:0000313" key="1">
    <source>
        <dbReference type="EMBL" id="GBM66768.1"/>
    </source>
</evidence>
<sequence length="145" mass="16109">MEEKRLWMQLLASSISYREICKYGTSMTMNTLSEVQDNGFVQFVFDNADHNTRTVDGDGTFHVMGGVHQSEELISLSSGIVADDGVNCDSAEELGENAAKVIVRKRFADVTLKRKVQVFTLAAMENIKLMDTYPVVFNLTNCSTA</sequence>
<organism evidence="1 2">
    <name type="scientific">Araneus ventricosus</name>
    <name type="common">Orbweaver spider</name>
    <name type="synonym">Epeira ventricosa</name>
    <dbReference type="NCBI Taxonomy" id="182803"/>
    <lineage>
        <taxon>Eukaryota</taxon>
        <taxon>Metazoa</taxon>
        <taxon>Ecdysozoa</taxon>
        <taxon>Arthropoda</taxon>
        <taxon>Chelicerata</taxon>
        <taxon>Arachnida</taxon>
        <taxon>Araneae</taxon>
        <taxon>Araneomorphae</taxon>
        <taxon>Entelegynae</taxon>
        <taxon>Araneoidea</taxon>
        <taxon>Araneidae</taxon>
        <taxon>Araneus</taxon>
    </lineage>
</organism>
<name>A0A4Y2HND7_ARAVE</name>
<dbReference type="AlphaFoldDB" id="A0A4Y2HND7"/>
<keyword evidence="2" id="KW-1185">Reference proteome</keyword>
<comment type="caution">
    <text evidence="1">The sequence shown here is derived from an EMBL/GenBank/DDBJ whole genome shotgun (WGS) entry which is preliminary data.</text>
</comment>
<protein>
    <submittedName>
        <fullName evidence="1">Uncharacterized protein</fullName>
    </submittedName>
</protein>
<proteinExistence type="predicted"/>
<evidence type="ECO:0000313" key="2">
    <source>
        <dbReference type="Proteomes" id="UP000499080"/>
    </source>
</evidence>
<accession>A0A4Y2HND7</accession>
<reference evidence="1 2" key="1">
    <citation type="journal article" date="2019" name="Sci. Rep.">
        <title>Orb-weaving spider Araneus ventricosus genome elucidates the spidroin gene catalogue.</title>
        <authorList>
            <person name="Kono N."/>
            <person name="Nakamura H."/>
            <person name="Ohtoshi R."/>
            <person name="Moran D.A.P."/>
            <person name="Shinohara A."/>
            <person name="Yoshida Y."/>
            <person name="Fujiwara M."/>
            <person name="Mori M."/>
            <person name="Tomita M."/>
            <person name="Arakawa K."/>
        </authorList>
    </citation>
    <scope>NUCLEOTIDE SEQUENCE [LARGE SCALE GENOMIC DNA]</scope>
</reference>
<dbReference type="EMBL" id="BGPR01002044">
    <property type="protein sequence ID" value="GBM66768.1"/>
    <property type="molecule type" value="Genomic_DNA"/>
</dbReference>